<evidence type="ECO:0000256" key="1">
    <source>
        <dbReference type="ARBA" id="ARBA00004477"/>
    </source>
</evidence>
<dbReference type="VEuPathDB" id="CryptoDB:Cvel_26329"/>
<accession>A0A0G4HCZ6</accession>
<feature type="region of interest" description="Disordered" evidence="7">
    <location>
        <begin position="332"/>
        <end position="380"/>
    </location>
</feature>
<dbReference type="PANTHER" id="PTHR14463:SF10">
    <property type="entry name" value="LIPASE MATURATION FACTOR 1"/>
    <property type="match status" value="1"/>
</dbReference>
<evidence type="ECO:0000313" key="11">
    <source>
        <dbReference type="EMBL" id="CEM41877.1"/>
    </source>
</evidence>
<keyword evidence="4" id="KW-0256">Endoplasmic reticulum</keyword>
<feature type="domain" description="Lipase maturation factor 1/2 N-terminal" evidence="9">
    <location>
        <begin position="145"/>
        <end position="312"/>
    </location>
</feature>
<protein>
    <recommendedName>
        <fullName evidence="12">Lipase maturation factor</fullName>
    </recommendedName>
</protein>
<dbReference type="AlphaFoldDB" id="A0A0G4HCZ6"/>
<dbReference type="Pfam" id="PF06762">
    <property type="entry name" value="LMF1"/>
    <property type="match status" value="1"/>
</dbReference>
<feature type="compositionally biased region" description="Acidic residues" evidence="7">
    <location>
        <begin position="361"/>
        <end position="371"/>
    </location>
</feature>
<keyword evidence="6 8" id="KW-0472">Membrane</keyword>
<evidence type="ECO:0000259" key="10">
    <source>
        <dbReference type="Pfam" id="PF25179"/>
    </source>
</evidence>
<dbReference type="GO" id="GO:0051604">
    <property type="term" value="P:protein maturation"/>
    <property type="evidence" value="ECO:0007669"/>
    <property type="project" value="InterPro"/>
</dbReference>
<dbReference type="GO" id="GO:0005789">
    <property type="term" value="C:endoplasmic reticulum membrane"/>
    <property type="evidence" value="ECO:0007669"/>
    <property type="project" value="UniProtKB-SubCell"/>
</dbReference>
<dbReference type="InterPro" id="IPR009613">
    <property type="entry name" value="LMF"/>
</dbReference>
<evidence type="ECO:0008006" key="12">
    <source>
        <dbReference type="Google" id="ProtNLM"/>
    </source>
</evidence>
<dbReference type="Pfam" id="PF25179">
    <property type="entry name" value="LMF1_C"/>
    <property type="match status" value="1"/>
</dbReference>
<feature type="transmembrane region" description="Helical" evidence="8">
    <location>
        <begin position="21"/>
        <end position="40"/>
    </location>
</feature>
<dbReference type="EMBL" id="CDMZ01002327">
    <property type="protein sequence ID" value="CEM41877.1"/>
    <property type="molecule type" value="Genomic_DNA"/>
</dbReference>
<keyword evidence="5 8" id="KW-1133">Transmembrane helix</keyword>
<comment type="subcellular location">
    <subcellularLocation>
        <location evidence="1">Endoplasmic reticulum membrane</location>
        <topology evidence="1">Multi-pass membrane protein</topology>
    </subcellularLocation>
</comment>
<sequence>MQIPDKHLPRLRQTFWLTRIVLLRFLAFIYLVAFLCAAFQNRGLLGRDGLLPAYLEVERRKPGLESLGGGTLSLSVMWERFKRFPCLFQFLPDDIGLTDNLLDGPAWVGAFLSALVFWKGSGHWTVLLSLWVLYHTLVNVGQRWYSFGWESQLLESGFLAIFLSSPFLSSRTLLDFSQMPSLWPPLQSVIWGYRWLLFRIMIGAGLIKLRGDQCWRDLTCMNYHYETQPNPNPLAWFFHNNLEQFHWFETFTNHIVEILLPALLLIPLRQCRLLGGCVQMGFQLVLISSGNLSFLNWLTILPALACFDDAFLLPLFRSTRVRDSLVAVVCKESPQEDRHRGTRGGGAKGAEKVEENTDTQSAEEEEGAEETAESREGGGPARVAVLAGSASTGVGNALRKRRAEKLSEEVAAMEKRASPNREEGNEDHGDSQAKHRRRVKPDSQRGLFSLLCRFFAFLLRVSVELSLVFLIGRLSSPVVSNLLSQRQAMNTSFDSFRLVNTYGAFGSITKERNEVIVEGTASDNPNSPDSQWYEIEFKCKPGDVRRAPCLISPYHLRLDWLMWFAAFQNWRVNPWLPHLAYKLIKNEAAVLPLLAPNPFPEGRPPRFVRASHYRYRFTSWKDGNPLLTGVWWKRERLPYLYMPPLGERDILPILNQFGWKQYR</sequence>
<dbReference type="InterPro" id="IPR057433">
    <property type="entry name" value="LMF1/2_C"/>
</dbReference>
<name>A0A0G4HCZ6_9ALVE</name>
<evidence type="ECO:0000256" key="7">
    <source>
        <dbReference type="SAM" id="MobiDB-lite"/>
    </source>
</evidence>
<feature type="compositionally biased region" description="Basic and acidic residues" evidence="7">
    <location>
        <begin position="405"/>
        <end position="433"/>
    </location>
</feature>
<keyword evidence="3 8" id="KW-0812">Transmembrane</keyword>
<evidence type="ECO:0000256" key="5">
    <source>
        <dbReference type="ARBA" id="ARBA00022989"/>
    </source>
</evidence>
<evidence type="ECO:0000256" key="3">
    <source>
        <dbReference type="ARBA" id="ARBA00022692"/>
    </source>
</evidence>
<dbReference type="PhylomeDB" id="A0A0G4HCZ6"/>
<organism evidence="11">
    <name type="scientific">Chromera velia CCMP2878</name>
    <dbReference type="NCBI Taxonomy" id="1169474"/>
    <lineage>
        <taxon>Eukaryota</taxon>
        <taxon>Sar</taxon>
        <taxon>Alveolata</taxon>
        <taxon>Colpodellida</taxon>
        <taxon>Chromeraceae</taxon>
        <taxon>Chromera</taxon>
    </lineage>
</organism>
<feature type="domain" description="Lipase maturation factor 1/2 C-terminal" evidence="10">
    <location>
        <begin position="498"/>
        <end position="637"/>
    </location>
</feature>
<dbReference type="PANTHER" id="PTHR14463">
    <property type="entry name" value="LIPASE MATURATION FACTOR"/>
    <property type="match status" value="1"/>
</dbReference>
<evidence type="ECO:0000256" key="2">
    <source>
        <dbReference type="ARBA" id="ARBA00005512"/>
    </source>
</evidence>
<evidence type="ECO:0000256" key="4">
    <source>
        <dbReference type="ARBA" id="ARBA00022824"/>
    </source>
</evidence>
<feature type="region of interest" description="Disordered" evidence="7">
    <location>
        <begin position="405"/>
        <end position="440"/>
    </location>
</feature>
<reference evidence="11" key="1">
    <citation type="submission" date="2014-11" db="EMBL/GenBank/DDBJ databases">
        <authorList>
            <person name="Otto D Thomas"/>
            <person name="Naeem Raeece"/>
        </authorList>
    </citation>
    <scope>NUCLEOTIDE SEQUENCE</scope>
</reference>
<proteinExistence type="inferred from homology"/>
<evidence type="ECO:0000256" key="8">
    <source>
        <dbReference type="SAM" id="Phobius"/>
    </source>
</evidence>
<dbReference type="InterPro" id="IPR057434">
    <property type="entry name" value="LMF1/2_N"/>
</dbReference>
<comment type="similarity">
    <text evidence="2">Belongs to the lipase maturation factor family.</text>
</comment>
<evidence type="ECO:0000259" key="9">
    <source>
        <dbReference type="Pfam" id="PF06762"/>
    </source>
</evidence>
<gene>
    <name evidence="11" type="ORF">Cvel_26329</name>
</gene>
<evidence type="ECO:0000256" key="6">
    <source>
        <dbReference type="ARBA" id="ARBA00023136"/>
    </source>
</evidence>